<sequence length="150" mass="17033">MVVPPVREDTYVGTVIGRCKLVDGDYPNSGHDVPFVEIIAGNEDQKFGVDYKTCDISLLRSLDYETKTSYTLTFRAYNFPNDPNATTKQQTITVVDVNDNSPVWDFTHMDIMVRVTENGKPPRSTTVTVVFRVVDMDDQPPVFSFLYYFA</sequence>
<gene>
    <name evidence="7" type="ORF">CUNI_LOCUS5436</name>
</gene>
<keyword evidence="2" id="KW-0677">Repeat</keyword>
<dbReference type="EMBL" id="CAJHNH020000786">
    <property type="protein sequence ID" value="CAG5119878.1"/>
    <property type="molecule type" value="Genomic_DNA"/>
</dbReference>
<dbReference type="Gene3D" id="2.60.40.60">
    <property type="entry name" value="Cadherins"/>
    <property type="match status" value="2"/>
</dbReference>
<evidence type="ECO:0000313" key="8">
    <source>
        <dbReference type="Proteomes" id="UP000678393"/>
    </source>
</evidence>
<evidence type="ECO:0000256" key="3">
    <source>
        <dbReference type="ARBA" id="ARBA00022837"/>
    </source>
</evidence>
<protein>
    <recommendedName>
        <fullName evidence="6">Cadherin domain-containing protein</fullName>
    </recommendedName>
</protein>
<feature type="non-terminal residue" evidence="7">
    <location>
        <position position="1"/>
    </location>
</feature>
<organism evidence="7 8">
    <name type="scientific">Candidula unifasciata</name>
    <dbReference type="NCBI Taxonomy" id="100452"/>
    <lineage>
        <taxon>Eukaryota</taxon>
        <taxon>Metazoa</taxon>
        <taxon>Spiralia</taxon>
        <taxon>Lophotrochozoa</taxon>
        <taxon>Mollusca</taxon>
        <taxon>Gastropoda</taxon>
        <taxon>Heterobranchia</taxon>
        <taxon>Euthyneura</taxon>
        <taxon>Panpulmonata</taxon>
        <taxon>Eupulmonata</taxon>
        <taxon>Stylommatophora</taxon>
        <taxon>Helicina</taxon>
        <taxon>Helicoidea</taxon>
        <taxon>Geomitridae</taxon>
        <taxon>Candidula</taxon>
    </lineage>
</organism>
<dbReference type="PANTHER" id="PTHR24027:SF438">
    <property type="entry name" value="CADHERIN 23"/>
    <property type="match status" value="1"/>
</dbReference>
<feature type="domain" description="Cadherin" evidence="6">
    <location>
        <begin position="111"/>
        <end position="143"/>
    </location>
</feature>
<dbReference type="InterPro" id="IPR039808">
    <property type="entry name" value="Cadherin"/>
</dbReference>
<keyword evidence="8" id="KW-1185">Reference proteome</keyword>
<evidence type="ECO:0000256" key="5">
    <source>
        <dbReference type="PROSITE-ProRule" id="PRU00043"/>
    </source>
</evidence>
<dbReference type="PROSITE" id="PS50268">
    <property type="entry name" value="CADHERIN_2"/>
    <property type="match status" value="2"/>
</dbReference>
<evidence type="ECO:0000256" key="2">
    <source>
        <dbReference type="ARBA" id="ARBA00022737"/>
    </source>
</evidence>
<name>A0A8S3YUH0_9EUPU</name>
<evidence type="ECO:0000256" key="1">
    <source>
        <dbReference type="ARBA" id="ARBA00004370"/>
    </source>
</evidence>
<proteinExistence type="predicted"/>
<dbReference type="InterPro" id="IPR002126">
    <property type="entry name" value="Cadherin-like_dom"/>
</dbReference>
<dbReference type="InterPro" id="IPR015919">
    <property type="entry name" value="Cadherin-like_sf"/>
</dbReference>
<comment type="subcellular location">
    <subcellularLocation>
        <location evidence="1">Membrane</location>
    </subcellularLocation>
</comment>
<dbReference type="PANTHER" id="PTHR24027">
    <property type="entry name" value="CADHERIN-23"/>
    <property type="match status" value="1"/>
</dbReference>
<dbReference type="Proteomes" id="UP000678393">
    <property type="component" value="Unassembled WGS sequence"/>
</dbReference>
<evidence type="ECO:0000313" key="7">
    <source>
        <dbReference type="EMBL" id="CAG5119878.1"/>
    </source>
</evidence>
<dbReference type="GO" id="GO:0005509">
    <property type="term" value="F:calcium ion binding"/>
    <property type="evidence" value="ECO:0007669"/>
    <property type="project" value="UniProtKB-UniRule"/>
</dbReference>
<evidence type="ECO:0000256" key="4">
    <source>
        <dbReference type="ARBA" id="ARBA00023136"/>
    </source>
</evidence>
<dbReference type="GO" id="GO:0016477">
    <property type="term" value="P:cell migration"/>
    <property type="evidence" value="ECO:0007669"/>
    <property type="project" value="TreeGrafter"/>
</dbReference>
<dbReference type="SMART" id="SM00112">
    <property type="entry name" value="CA"/>
    <property type="match status" value="1"/>
</dbReference>
<feature type="domain" description="Cadherin" evidence="6">
    <location>
        <begin position="6"/>
        <end position="104"/>
    </location>
</feature>
<evidence type="ECO:0000259" key="6">
    <source>
        <dbReference type="PROSITE" id="PS50268"/>
    </source>
</evidence>
<comment type="caution">
    <text evidence="7">The sequence shown here is derived from an EMBL/GenBank/DDBJ whole genome shotgun (WGS) entry which is preliminary data.</text>
</comment>
<dbReference type="AlphaFoldDB" id="A0A8S3YUH0"/>
<reference evidence="7" key="1">
    <citation type="submission" date="2021-04" db="EMBL/GenBank/DDBJ databases">
        <authorList>
            <consortium name="Molecular Ecology Group"/>
        </authorList>
    </citation>
    <scope>NUCLEOTIDE SEQUENCE</scope>
</reference>
<keyword evidence="3 5" id="KW-0106">Calcium</keyword>
<dbReference type="OrthoDB" id="6162600at2759"/>
<accession>A0A8S3YUH0</accession>
<keyword evidence="4" id="KW-0472">Membrane</keyword>
<dbReference type="PRINTS" id="PR00205">
    <property type="entry name" value="CADHERIN"/>
</dbReference>
<dbReference type="GO" id="GO:0045296">
    <property type="term" value="F:cadherin binding"/>
    <property type="evidence" value="ECO:0007669"/>
    <property type="project" value="TreeGrafter"/>
</dbReference>
<dbReference type="CDD" id="cd11304">
    <property type="entry name" value="Cadherin_repeat"/>
    <property type="match status" value="1"/>
</dbReference>
<dbReference type="GO" id="GO:0007156">
    <property type="term" value="P:homophilic cell adhesion via plasma membrane adhesion molecules"/>
    <property type="evidence" value="ECO:0007669"/>
    <property type="project" value="InterPro"/>
</dbReference>
<dbReference type="GO" id="GO:0016342">
    <property type="term" value="C:catenin complex"/>
    <property type="evidence" value="ECO:0007669"/>
    <property type="project" value="TreeGrafter"/>
</dbReference>
<dbReference type="Pfam" id="PF00028">
    <property type="entry name" value="Cadherin"/>
    <property type="match status" value="1"/>
</dbReference>
<dbReference type="GO" id="GO:0008013">
    <property type="term" value="F:beta-catenin binding"/>
    <property type="evidence" value="ECO:0007669"/>
    <property type="project" value="TreeGrafter"/>
</dbReference>
<dbReference type="SUPFAM" id="SSF49313">
    <property type="entry name" value="Cadherin-like"/>
    <property type="match status" value="2"/>
</dbReference>